<dbReference type="PANTHER" id="PTHR31808:SF4">
    <property type="entry name" value="LIGASE, PUTATIVE (DUF760)-RELATED"/>
    <property type="match status" value="1"/>
</dbReference>
<dbReference type="EMBL" id="HBFO01004111">
    <property type="protein sequence ID" value="CAD8811730.1"/>
    <property type="molecule type" value="Transcribed_RNA"/>
</dbReference>
<evidence type="ECO:0000313" key="1">
    <source>
        <dbReference type="EMBL" id="CAD8811730.1"/>
    </source>
</evidence>
<gene>
    <name evidence="1" type="ORF">OMED0930_LOCUS2824</name>
</gene>
<dbReference type="PANTHER" id="PTHR31808">
    <property type="entry name" value="EXPRESSED PROTEIN"/>
    <property type="match status" value="1"/>
</dbReference>
<protein>
    <submittedName>
        <fullName evidence="1">Uncharacterized protein</fullName>
    </submittedName>
</protein>
<dbReference type="InterPro" id="IPR038925">
    <property type="entry name" value="At3g17800-like"/>
</dbReference>
<accession>A0A7S0Z6G1</accession>
<proteinExistence type="predicted"/>
<organism evidence="1">
    <name type="scientific">Ostreococcus mediterraneus</name>
    <dbReference type="NCBI Taxonomy" id="1486918"/>
    <lineage>
        <taxon>Eukaryota</taxon>
        <taxon>Viridiplantae</taxon>
        <taxon>Chlorophyta</taxon>
        <taxon>Mamiellophyceae</taxon>
        <taxon>Mamiellales</taxon>
        <taxon>Bathycoccaceae</taxon>
        <taxon>Ostreococcus</taxon>
    </lineage>
</organism>
<sequence>MFASNACARGGVRASCDVRRTRFQCAKNVSRGCSRRRVAVFARDGGANNGAREGHRKKHHYAPHGKGAVETAHVECRTAIGERLGGILSSSGREAFDAAAADALKDMMNRVADITAADHDADDDGTVGRQALTSMEIEDVMYLSVVRDLAVAGGVGEARDEKRVRLMQRCQMLQDVLPKGSDDYIINLVLRVFQNISDGSRRVNGAYVVSASTLADVYAKCASFGYFLSASARRLELEQCMSSGSDSVHLSKLACPLKLMRYRILQSNLKAIEGESECLPSQPRIAGYEVPVLLRAPGGILIPGEPLTLKQYVDQMGPAARARTAQIASVEASEVLRRHVSLLFAGDRYSVMATSLPARDARRSTLGNDDEHFDDYIAIHMDQLKHTVLEASAFGTALADVERDIDCSSHAQLLTRA</sequence>
<name>A0A7S0Z6G1_9CHLO</name>
<reference evidence="1" key="1">
    <citation type="submission" date="2021-01" db="EMBL/GenBank/DDBJ databases">
        <authorList>
            <person name="Corre E."/>
            <person name="Pelletier E."/>
            <person name="Niang G."/>
            <person name="Scheremetjew M."/>
            <person name="Finn R."/>
            <person name="Kale V."/>
            <person name="Holt S."/>
            <person name="Cochrane G."/>
            <person name="Meng A."/>
            <person name="Brown T."/>
            <person name="Cohen L."/>
        </authorList>
    </citation>
    <scope>NUCLEOTIDE SEQUENCE</scope>
    <source>
        <strain evidence="1">Clade-D-RCC1621</strain>
    </source>
</reference>
<dbReference type="AlphaFoldDB" id="A0A7S0Z6G1"/>